<dbReference type="AlphaFoldDB" id="A0A210PEN2"/>
<feature type="coiled-coil region" evidence="1">
    <location>
        <begin position="87"/>
        <end position="114"/>
    </location>
</feature>
<dbReference type="OrthoDB" id="2195113at2759"/>
<reference evidence="3 4" key="1">
    <citation type="journal article" date="2017" name="Nat. Ecol. Evol.">
        <title>Scallop genome provides insights into evolution of bilaterian karyotype and development.</title>
        <authorList>
            <person name="Wang S."/>
            <person name="Zhang J."/>
            <person name="Jiao W."/>
            <person name="Li J."/>
            <person name="Xun X."/>
            <person name="Sun Y."/>
            <person name="Guo X."/>
            <person name="Huan P."/>
            <person name="Dong B."/>
            <person name="Zhang L."/>
            <person name="Hu X."/>
            <person name="Sun X."/>
            <person name="Wang J."/>
            <person name="Zhao C."/>
            <person name="Wang Y."/>
            <person name="Wang D."/>
            <person name="Huang X."/>
            <person name="Wang R."/>
            <person name="Lv J."/>
            <person name="Li Y."/>
            <person name="Zhang Z."/>
            <person name="Liu B."/>
            <person name="Lu W."/>
            <person name="Hui Y."/>
            <person name="Liang J."/>
            <person name="Zhou Z."/>
            <person name="Hou R."/>
            <person name="Li X."/>
            <person name="Liu Y."/>
            <person name="Li H."/>
            <person name="Ning X."/>
            <person name="Lin Y."/>
            <person name="Zhao L."/>
            <person name="Xing Q."/>
            <person name="Dou J."/>
            <person name="Li Y."/>
            <person name="Mao J."/>
            <person name="Guo H."/>
            <person name="Dou H."/>
            <person name="Li T."/>
            <person name="Mu C."/>
            <person name="Jiang W."/>
            <person name="Fu Q."/>
            <person name="Fu X."/>
            <person name="Miao Y."/>
            <person name="Liu J."/>
            <person name="Yu Q."/>
            <person name="Li R."/>
            <person name="Liao H."/>
            <person name="Li X."/>
            <person name="Kong Y."/>
            <person name="Jiang Z."/>
            <person name="Chourrout D."/>
            <person name="Li R."/>
            <person name="Bao Z."/>
        </authorList>
    </citation>
    <scope>NUCLEOTIDE SEQUENCE [LARGE SCALE GENOMIC DNA]</scope>
    <source>
        <strain evidence="3 4">PY_sf001</strain>
    </source>
</reference>
<feature type="compositionally biased region" description="Polar residues" evidence="2">
    <location>
        <begin position="503"/>
        <end position="529"/>
    </location>
</feature>
<dbReference type="GO" id="GO:0005783">
    <property type="term" value="C:endoplasmic reticulum"/>
    <property type="evidence" value="ECO:0007669"/>
    <property type="project" value="TreeGrafter"/>
</dbReference>
<evidence type="ECO:0000256" key="2">
    <source>
        <dbReference type="SAM" id="MobiDB-lite"/>
    </source>
</evidence>
<comment type="caution">
    <text evidence="3">The sequence shown here is derived from an EMBL/GenBank/DDBJ whole genome shotgun (WGS) entry which is preliminary data.</text>
</comment>
<sequence length="640" mass="72377">MGDSPESTNVDPENQLLGSSTSSLDSSGRKARPPNKKRYEEELEALQNTIKEKEAELKSITQHLSDDTHKNGLRTMRSEKSAHIDRLKHIEHEVKTLNSDISKKKGELDRLQSALHYKSEDRIDHSITRLDSLLKNQNFKLSEEKKIVTEINSLKRSKKVLRDFLALKKENDDMRSKQKSLREERDSLQTFVNQLRRKEDEHKDVVHKKKHRKDTLKKELDNLYDMKRRMVQDFKQQEKDYVEVKGEIRRQKRKEIVKKKEEPCSQMEAFQKSLEEYAVQREPYADEINLCNTLIYYLQKYIQNQDDLPQDEPPAGKGLNLSSSNCSAELAAELEEGMYVLRRKTEEDSEYPGTGRRSGKRRLSKKGKRLSSVTKPVTHTPQIFSQFASLNLNAPSNHSEIPASLEQLQARKDFYKDGCQLNQSITTPAIEEHHTSDAGVSTSDAGISLTESGMCEMSRQASNTESTENPAELQFGFLDELVKLSSEEAASETMSEVSEDTLGRSNSNSDSTEQAQSEGDLSDGTPTSVQDKEAEISSDIGSVKPERAGIAGLKCENSLVGEPMLNSTYNDNKCDCDNQKGNVLTNRGSELGKDNSGMHKLNIRDDPVNQGSKVREVVPDDCQETDYEFDMPPETSPCVS</sequence>
<feature type="compositionally biased region" description="Basic and acidic residues" evidence="2">
    <location>
        <begin position="590"/>
        <end position="612"/>
    </location>
</feature>
<dbReference type="GO" id="GO:1990904">
    <property type="term" value="C:ribonucleoprotein complex"/>
    <property type="evidence" value="ECO:0007669"/>
    <property type="project" value="TreeGrafter"/>
</dbReference>
<dbReference type="Proteomes" id="UP000242188">
    <property type="component" value="Unassembled WGS sequence"/>
</dbReference>
<evidence type="ECO:0000256" key="1">
    <source>
        <dbReference type="SAM" id="Coils"/>
    </source>
</evidence>
<evidence type="ECO:0000313" key="4">
    <source>
        <dbReference type="Proteomes" id="UP000242188"/>
    </source>
</evidence>
<dbReference type="STRING" id="6573.A0A210PEN2"/>
<feature type="coiled-coil region" evidence="1">
    <location>
        <begin position="164"/>
        <end position="254"/>
    </location>
</feature>
<feature type="region of interest" description="Disordered" evidence="2">
    <location>
        <begin position="486"/>
        <end position="543"/>
    </location>
</feature>
<gene>
    <name evidence="3" type="ORF">KP79_PYT23539</name>
</gene>
<organism evidence="3 4">
    <name type="scientific">Mizuhopecten yessoensis</name>
    <name type="common">Japanese scallop</name>
    <name type="synonym">Patinopecten yessoensis</name>
    <dbReference type="NCBI Taxonomy" id="6573"/>
    <lineage>
        <taxon>Eukaryota</taxon>
        <taxon>Metazoa</taxon>
        <taxon>Spiralia</taxon>
        <taxon>Lophotrochozoa</taxon>
        <taxon>Mollusca</taxon>
        <taxon>Bivalvia</taxon>
        <taxon>Autobranchia</taxon>
        <taxon>Pteriomorphia</taxon>
        <taxon>Pectinida</taxon>
        <taxon>Pectinoidea</taxon>
        <taxon>Pectinidae</taxon>
        <taxon>Mizuhopecten</taxon>
    </lineage>
</organism>
<name>A0A210PEN2_MIZYE</name>
<dbReference type="GO" id="GO:0003729">
    <property type="term" value="F:mRNA binding"/>
    <property type="evidence" value="ECO:0007669"/>
    <property type="project" value="TreeGrafter"/>
</dbReference>
<keyword evidence="4" id="KW-1185">Reference proteome</keyword>
<dbReference type="GO" id="GO:0008298">
    <property type="term" value="P:intracellular mRNA localization"/>
    <property type="evidence" value="ECO:0007669"/>
    <property type="project" value="TreeGrafter"/>
</dbReference>
<dbReference type="PANTHER" id="PTHR31027">
    <property type="entry name" value="NUCLEAR SEGREGATION PROTEIN BFR1"/>
    <property type="match status" value="1"/>
</dbReference>
<proteinExistence type="predicted"/>
<dbReference type="InterPro" id="IPR039604">
    <property type="entry name" value="Bfr1"/>
</dbReference>
<keyword evidence="1" id="KW-0175">Coiled coil</keyword>
<feature type="compositionally biased region" description="Basic residues" evidence="2">
    <location>
        <begin position="357"/>
        <end position="369"/>
    </location>
</feature>
<feature type="compositionally biased region" description="Low complexity" evidence="2">
    <location>
        <begin position="487"/>
        <end position="496"/>
    </location>
</feature>
<feature type="region of interest" description="Disordered" evidence="2">
    <location>
        <begin position="1"/>
        <end position="40"/>
    </location>
</feature>
<feature type="compositionally biased region" description="Polar residues" evidence="2">
    <location>
        <begin position="1"/>
        <end position="12"/>
    </location>
</feature>
<dbReference type="PANTHER" id="PTHR31027:SF2">
    <property type="entry name" value="LEBERCILIN DOMAIN-CONTAINING PROTEIN"/>
    <property type="match status" value="1"/>
</dbReference>
<protein>
    <submittedName>
        <fullName evidence="3">Uncharacterized protein</fullName>
    </submittedName>
</protein>
<dbReference type="GO" id="GO:0042175">
    <property type="term" value="C:nuclear outer membrane-endoplasmic reticulum membrane network"/>
    <property type="evidence" value="ECO:0007669"/>
    <property type="project" value="TreeGrafter"/>
</dbReference>
<feature type="compositionally biased region" description="Low complexity" evidence="2">
    <location>
        <begin position="16"/>
        <end position="26"/>
    </location>
</feature>
<feature type="region of interest" description="Disordered" evidence="2">
    <location>
        <begin position="345"/>
        <end position="375"/>
    </location>
</feature>
<feature type="region of interest" description="Disordered" evidence="2">
    <location>
        <begin position="587"/>
        <end position="612"/>
    </location>
</feature>
<evidence type="ECO:0000313" key="3">
    <source>
        <dbReference type="EMBL" id="OWF34950.1"/>
    </source>
</evidence>
<dbReference type="EMBL" id="NEDP02076746">
    <property type="protein sequence ID" value="OWF34950.1"/>
    <property type="molecule type" value="Genomic_DNA"/>
</dbReference>
<accession>A0A210PEN2</accession>